<keyword evidence="3" id="KW-1185">Reference proteome</keyword>
<sequence>MPIALHSLPVLHSIILYASPTPFLSVLSKEFQQWWKEYGDSSVSSTFLQKKGLKITKRNGSSILIREVVDKFKPSDDIVDLNTYLNNFDFHLYVSLIKLYSFFETSAQNFPAVADCLSHKMGSNINSIIPKILPQNLTLTSPSSPPPVSSSILIWRLLTSYTSSPLTFRDQTSLGNLPLISSPWGSYIVYNHCIFFHPLSSSDPPLIKLSGIEYNVLLYGKGSSNNQVIIASDPEGTVYRLHPFGGNSSRIKESDNITTFVKSYLKNLELGILNESKIIQNMSGINLNVNAVIRETSGIKVGVKCFLAHENPQMGFVYCVSIWSDEIDFHGWKLTYRNWVFEDELGNEETVRGEGVIGMFPEIRGGRRHVLEGEEKEGKFWYWSCTGPREGGKMGGWIEFERGGGQTLKANVGEVTLDRNNRVFS</sequence>
<dbReference type="EMBL" id="BRXY01000307">
    <property type="protein sequence ID" value="GMH85758.1"/>
    <property type="molecule type" value="Genomic_DNA"/>
</dbReference>
<dbReference type="PROSITE" id="PS51087">
    <property type="entry name" value="APAG"/>
    <property type="match status" value="1"/>
</dbReference>
<evidence type="ECO:0000313" key="3">
    <source>
        <dbReference type="Proteomes" id="UP001165085"/>
    </source>
</evidence>
<protein>
    <recommendedName>
        <fullName evidence="1">ApaG domain-containing protein</fullName>
    </recommendedName>
</protein>
<dbReference type="InterPro" id="IPR036767">
    <property type="entry name" value="ApaG_sf"/>
</dbReference>
<dbReference type="SUPFAM" id="SSF110069">
    <property type="entry name" value="ApaG-like"/>
    <property type="match status" value="1"/>
</dbReference>
<dbReference type="AlphaFoldDB" id="A0A9W7ENK6"/>
<organism evidence="2 3">
    <name type="scientific">Triparma strigata</name>
    <dbReference type="NCBI Taxonomy" id="1606541"/>
    <lineage>
        <taxon>Eukaryota</taxon>
        <taxon>Sar</taxon>
        <taxon>Stramenopiles</taxon>
        <taxon>Ochrophyta</taxon>
        <taxon>Bolidophyceae</taxon>
        <taxon>Parmales</taxon>
        <taxon>Triparmaceae</taxon>
        <taxon>Triparma</taxon>
    </lineage>
</organism>
<dbReference type="OrthoDB" id="2305498at2759"/>
<dbReference type="InterPro" id="IPR007474">
    <property type="entry name" value="ApaG_domain"/>
</dbReference>
<proteinExistence type="predicted"/>
<dbReference type="Proteomes" id="UP001165085">
    <property type="component" value="Unassembled WGS sequence"/>
</dbReference>
<name>A0A9W7ENK6_9STRA</name>
<feature type="domain" description="ApaG" evidence="1">
    <location>
        <begin position="293"/>
        <end position="424"/>
    </location>
</feature>
<comment type="caution">
    <text evidence="2">The sequence shown here is derived from an EMBL/GenBank/DDBJ whole genome shotgun (WGS) entry which is preliminary data.</text>
</comment>
<dbReference type="Gene3D" id="2.60.40.1470">
    <property type="entry name" value="ApaG domain"/>
    <property type="match status" value="1"/>
</dbReference>
<gene>
    <name evidence="2" type="ORF">TrST_g4807</name>
</gene>
<reference evidence="3" key="1">
    <citation type="journal article" date="2023" name="Commun. Biol.">
        <title>Genome analysis of Parmales, the sister group of diatoms, reveals the evolutionary specialization of diatoms from phago-mixotrophs to photoautotrophs.</title>
        <authorList>
            <person name="Ban H."/>
            <person name="Sato S."/>
            <person name="Yoshikawa S."/>
            <person name="Yamada K."/>
            <person name="Nakamura Y."/>
            <person name="Ichinomiya M."/>
            <person name="Sato N."/>
            <person name="Blanc-Mathieu R."/>
            <person name="Endo H."/>
            <person name="Kuwata A."/>
            <person name="Ogata H."/>
        </authorList>
    </citation>
    <scope>NUCLEOTIDE SEQUENCE [LARGE SCALE GENOMIC DNA]</scope>
    <source>
        <strain evidence="3">NIES 3701</strain>
    </source>
</reference>
<dbReference type="Pfam" id="PF04379">
    <property type="entry name" value="DUF525"/>
    <property type="match status" value="1"/>
</dbReference>
<evidence type="ECO:0000313" key="2">
    <source>
        <dbReference type="EMBL" id="GMH85758.1"/>
    </source>
</evidence>
<evidence type="ECO:0000259" key="1">
    <source>
        <dbReference type="PROSITE" id="PS51087"/>
    </source>
</evidence>
<accession>A0A9W7ENK6</accession>